<sequence>MKNPVKIVQSIGLYSLSPDKKLYFLVIEKSNYRPNYIFFNILVQKN</sequence>
<dbReference type="HOGENOM" id="CLU_3185285_0_0_10"/>
<evidence type="ECO:0000313" key="2">
    <source>
        <dbReference type="Proteomes" id="UP000007435"/>
    </source>
</evidence>
<gene>
    <name evidence="1" type="ordered locus">Lbys_2648</name>
</gene>
<protein>
    <submittedName>
        <fullName evidence="1">Uncharacterized protein</fullName>
    </submittedName>
</protein>
<evidence type="ECO:0000313" key="1">
    <source>
        <dbReference type="EMBL" id="ADQ18310.1"/>
    </source>
</evidence>
<accession>E4RZR7</accession>
<reference evidence="1 2" key="2">
    <citation type="journal article" date="2011" name="Stand. Genomic Sci.">
        <title>Complete genome sequence of Leadbetterella byssophila type strain (4M15).</title>
        <authorList>
            <person name="Abt B."/>
            <person name="Teshima H."/>
            <person name="Lucas S."/>
            <person name="Lapidus A."/>
            <person name="Del Rio T.G."/>
            <person name="Nolan M."/>
            <person name="Tice H."/>
            <person name="Cheng J.F."/>
            <person name="Pitluck S."/>
            <person name="Liolios K."/>
            <person name="Pagani I."/>
            <person name="Ivanova N."/>
            <person name="Mavromatis K."/>
            <person name="Pati A."/>
            <person name="Tapia R."/>
            <person name="Han C."/>
            <person name="Goodwin L."/>
            <person name="Chen A."/>
            <person name="Palaniappan K."/>
            <person name="Land M."/>
            <person name="Hauser L."/>
            <person name="Chang Y.J."/>
            <person name="Jeffries C.D."/>
            <person name="Rohde M."/>
            <person name="Goker M."/>
            <person name="Tindall B.J."/>
            <person name="Detter J.C."/>
            <person name="Woyke T."/>
            <person name="Bristow J."/>
            <person name="Eisen J.A."/>
            <person name="Markowitz V."/>
            <person name="Hugenholtz P."/>
            <person name="Klenk H.P."/>
            <person name="Kyrpides N.C."/>
        </authorList>
    </citation>
    <scope>NUCLEOTIDE SEQUENCE [LARGE SCALE GENOMIC DNA]</scope>
    <source>
        <strain evidence="2">DSM 17132 / JCM 16389 / KACC 11308 / NBRC 106382 / 4M15</strain>
    </source>
</reference>
<dbReference type="Proteomes" id="UP000007435">
    <property type="component" value="Chromosome"/>
</dbReference>
<dbReference type="AlphaFoldDB" id="E4RZR7"/>
<dbReference type="EMBL" id="CP002305">
    <property type="protein sequence ID" value="ADQ18310.1"/>
    <property type="molecule type" value="Genomic_DNA"/>
</dbReference>
<name>E4RZR7_LEAB4</name>
<dbReference type="KEGG" id="lby:Lbys_2648"/>
<reference key="1">
    <citation type="submission" date="2010-11" db="EMBL/GenBank/DDBJ databases">
        <title>The complete genome of Leadbetterella byssophila DSM 17132.</title>
        <authorList>
            <consortium name="US DOE Joint Genome Institute (JGI-PGF)"/>
            <person name="Lucas S."/>
            <person name="Copeland A."/>
            <person name="Lapidus A."/>
            <person name="Glavina del Rio T."/>
            <person name="Dalin E."/>
            <person name="Tice H."/>
            <person name="Bruce D."/>
            <person name="Goodwin L."/>
            <person name="Pitluck S."/>
            <person name="Kyrpides N."/>
            <person name="Mavromatis K."/>
            <person name="Ivanova N."/>
            <person name="Teshima H."/>
            <person name="Brettin T."/>
            <person name="Detter J.C."/>
            <person name="Han C."/>
            <person name="Tapia R."/>
            <person name="Land M."/>
            <person name="Hauser L."/>
            <person name="Markowitz V."/>
            <person name="Cheng J.-F."/>
            <person name="Hugenholtz P."/>
            <person name="Woyke T."/>
            <person name="Wu D."/>
            <person name="Tindall B."/>
            <person name="Pomrenke H.G."/>
            <person name="Brambilla E."/>
            <person name="Klenk H.-P."/>
            <person name="Eisen J.A."/>
        </authorList>
    </citation>
    <scope>NUCLEOTIDE SEQUENCE [LARGE SCALE GENOMIC DNA]</scope>
    <source>
        <strain>DSM 17132</strain>
    </source>
</reference>
<keyword evidence="2" id="KW-1185">Reference proteome</keyword>
<organism evidence="1 2">
    <name type="scientific">Leadbetterella byssophila (strain DSM 17132 / JCM 16389 / KACC 11308 / NBRC 106382 / 4M15)</name>
    <dbReference type="NCBI Taxonomy" id="649349"/>
    <lineage>
        <taxon>Bacteria</taxon>
        <taxon>Pseudomonadati</taxon>
        <taxon>Bacteroidota</taxon>
        <taxon>Cytophagia</taxon>
        <taxon>Cytophagales</taxon>
        <taxon>Leadbetterellaceae</taxon>
        <taxon>Leadbetterella</taxon>
    </lineage>
</organism>
<proteinExistence type="predicted"/>